<protein>
    <submittedName>
        <fullName evidence="8">ADP-ribosylation factor GTPase-activating protein 1</fullName>
    </submittedName>
</protein>
<feature type="compositionally biased region" description="Basic and acidic residues" evidence="6">
    <location>
        <begin position="144"/>
        <end position="153"/>
    </location>
</feature>
<dbReference type="InterPro" id="IPR038508">
    <property type="entry name" value="ArfGAP_dom_sf"/>
</dbReference>
<accession>M2W6M1</accession>
<feature type="compositionally biased region" description="Polar residues" evidence="6">
    <location>
        <begin position="370"/>
        <end position="381"/>
    </location>
</feature>
<dbReference type="eggNOG" id="KOG0704">
    <property type="taxonomic scope" value="Eukaryota"/>
</dbReference>
<evidence type="ECO:0000313" key="9">
    <source>
        <dbReference type="Proteomes" id="UP000030680"/>
    </source>
</evidence>
<evidence type="ECO:0000256" key="2">
    <source>
        <dbReference type="ARBA" id="ARBA00022723"/>
    </source>
</evidence>
<feature type="compositionally biased region" description="Basic and acidic residues" evidence="6">
    <location>
        <begin position="386"/>
        <end position="400"/>
    </location>
</feature>
<evidence type="ECO:0000259" key="7">
    <source>
        <dbReference type="PROSITE" id="PS50115"/>
    </source>
</evidence>
<evidence type="ECO:0000256" key="1">
    <source>
        <dbReference type="ARBA" id="ARBA00022468"/>
    </source>
</evidence>
<keyword evidence="2" id="KW-0479">Metal-binding</keyword>
<evidence type="ECO:0000256" key="6">
    <source>
        <dbReference type="SAM" id="MobiDB-lite"/>
    </source>
</evidence>
<evidence type="ECO:0000313" key="8">
    <source>
        <dbReference type="EMBL" id="EME31411.1"/>
    </source>
</evidence>
<keyword evidence="3 5" id="KW-0863">Zinc-finger</keyword>
<dbReference type="PANTHER" id="PTHR46395:SF1">
    <property type="entry name" value="ADP-RIBOSYLATION FACTOR GTPASE-ACTIVATING PROTEIN 1"/>
    <property type="match status" value="1"/>
</dbReference>
<feature type="region of interest" description="Disordered" evidence="6">
    <location>
        <begin position="225"/>
        <end position="248"/>
    </location>
</feature>
<dbReference type="GO" id="GO:0032012">
    <property type="term" value="P:regulation of ARF protein signal transduction"/>
    <property type="evidence" value="ECO:0007669"/>
    <property type="project" value="TreeGrafter"/>
</dbReference>
<dbReference type="Proteomes" id="UP000030680">
    <property type="component" value="Unassembled WGS sequence"/>
</dbReference>
<dbReference type="GO" id="GO:0030100">
    <property type="term" value="P:regulation of endocytosis"/>
    <property type="evidence" value="ECO:0007669"/>
    <property type="project" value="TreeGrafter"/>
</dbReference>
<feature type="domain" description="Arf-GAP" evidence="7">
    <location>
        <begin position="4"/>
        <end position="123"/>
    </location>
</feature>
<keyword evidence="1" id="KW-0343">GTPase activation</keyword>
<keyword evidence="9" id="KW-1185">Reference proteome</keyword>
<dbReference type="SUPFAM" id="SSF57863">
    <property type="entry name" value="ArfGap/RecO-like zinc finger"/>
    <property type="match status" value="1"/>
</dbReference>
<dbReference type="Gramene" id="EME31411">
    <property type="protein sequence ID" value="EME31411"/>
    <property type="gene ID" value="Gasu_13750"/>
</dbReference>
<feature type="compositionally biased region" description="Polar residues" evidence="6">
    <location>
        <begin position="233"/>
        <end position="248"/>
    </location>
</feature>
<feature type="region of interest" description="Disordered" evidence="6">
    <location>
        <begin position="121"/>
        <end position="153"/>
    </location>
</feature>
<dbReference type="InterPro" id="IPR001164">
    <property type="entry name" value="ArfGAP_dom"/>
</dbReference>
<dbReference type="SMART" id="SM00105">
    <property type="entry name" value="ArfGap"/>
    <property type="match status" value="1"/>
</dbReference>
<dbReference type="KEGG" id="gsl:Gasu_13750"/>
<dbReference type="RefSeq" id="XP_005707931.1">
    <property type="nucleotide sequence ID" value="XM_005707874.1"/>
</dbReference>
<dbReference type="Pfam" id="PF01412">
    <property type="entry name" value="ArfGap"/>
    <property type="match status" value="1"/>
</dbReference>
<dbReference type="PROSITE" id="PS50115">
    <property type="entry name" value="ARFGAP"/>
    <property type="match status" value="1"/>
</dbReference>
<dbReference type="EMBL" id="KB454492">
    <property type="protein sequence ID" value="EME31411.1"/>
    <property type="molecule type" value="Genomic_DNA"/>
</dbReference>
<dbReference type="Gene3D" id="1.10.220.150">
    <property type="entry name" value="Arf GTPase activating protein"/>
    <property type="match status" value="1"/>
</dbReference>
<dbReference type="GO" id="GO:0005096">
    <property type="term" value="F:GTPase activator activity"/>
    <property type="evidence" value="ECO:0007669"/>
    <property type="project" value="UniProtKB-KW"/>
</dbReference>
<dbReference type="GO" id="GO:0008270">
    <property type="term" value="F:zinc ion binding"/>
    <property type="evidence" value="ECO:0007669"/>
    <property type="project" value="UniProtKB-KW"/>
</dbReference>
<proteinExistence type="predicted"/>
<dbReference type="AlphaFoldDB" id="M2W6M1"/>
<dbReference type="PRINTS" id="PR00405">
    <property type="entry name" value="REVINTRACTNG"/>
</dbReference>
<dbReference type="PANTHER" id="PTHR46395">
    <property type="entry name" value="ADP-RIBOSYLATION FACTOR GTPASE-ACTIVATING PROTEIN 1"/>
    <property type="match status" value="1"/>
</dbReference>
<dbReference type="CDD" id="cd08830">
    <property type="entry name" value="ArfGap_ArfGap1"/>
    <property type="match status" value="1"/>
</dbReference>
<sequence length="421" mass="48264">MEQEEALNILRNLQRLDENMYCVDCGAHNPQWATVTYGTFICLECSGKHRSLGVHISFVRSIGMDRWKVHEIKKMQLGGNKAFKKFLKSQGVSLSLSTTEKYQTPAAKLYAEKLQNQVMSTEEWGTSGKNSDLPNRDSSSLKITTEHNEKQGKSEVTTNMISVGGLSDGEYSVASKREKRVNPLRSNNRRIINLQQQVHNTTDFSSGHSYASTEYQEWEPSVSMASQRDDGFQTKSKQPTMPNRNNWMDSSAAYETESKRPPDIDQVTSLLKNQVSLLSERAKKSELIMQAREKTAQTASKLHSWLQSFSNRVSGEIERLHDSDSSGQRSELLQGISHLKRNELHYREDVAEYQSSDRERESSFDVSAASYLSASKQQQEPNIWENRTRELTTKKSHSEWEWPEEEEEDRSNPYFVKIKEK</sequence>
<feature type="compositionally biased region" description="Polar residues" evidence="6">
    <location>
        <begin position="121"/>
        <end position="143"/>
    </location>
</feature>
<feature type="region of interest" description="Disordered" evidence="6">
    <location>
        <begin position="352"/>
        <end position="421"/>
    </location>
</feature>
<feature type="compositionally biased region" description="Basic and acidic residues" evidence="6">
    <location>
        <begin position="352"/>
        <end position="363"/>
    </location>
</feature>
<evidence type="ECO:0000256" key="4">
    <source>
        <dbReference type="ARBA" id="ARBA00022833"/>
    </source>
</evidence>
<evidence type="ECO:0000256" key="3">
    <source>
        <dbReference type="ARBA" id="ARBA00022771"/>
    </source>
</evidence>
<evidence type="ECO:0000256" key="5">
    <source>
        <dbReference type="PROSITE-ProRule" id="PRU00288"/>
    </source>
</evidence>
<name>M2W6M1_GALSU</name>
<dbReference type="STRING" id="130081.M2W6M1"/>
<dbReference type="OrthoDB" id="983479at2759"/>
<dbReference type="GO" id="GO:0000139">
    <property type="term" value="C:Golgi membrane"/>
    <property type="evidence" value="ECO:0007669"/>
    <property type="project" value="TreeGrafter"/>
</dbReference>
<dbReference type="GeneID" id="17090059"/>
<organism evidence="8 9">
    <name type="scientific">Galdieria sulphuraria</name>
    <name type="common">Red alga</name>
    <dbReference type="NCBI Taxonomy" id="130081"/>
    <lineage>
        <taxon>Eukaryota</taxon>
        <taxon>Rhodophyta</taxon>
        <taxon>Bangiophyceae</taxon>
        <taxon>Galdieriales</taxon>
        <taxon>Galdieriaceae</taxon>
        <taxon>Galdieria</taxon>
    </lineage>
</organism>
<dbReference type="InterPro" id="IPR037278">
    <property type="entry name" value="ARFGAP/RecO"/>
</dbReference>
<keyword evidence="4" id="KW-0862">Zinc</keyword>
<gene>
    <name evidence="8" type="ORF">Gasu_13750</name>
</gene>
<reference evidence="9" key="1">
    <citation type="journal article" date="2013" name="Science">
        <title>Gene transfer from bacteria and archaea facilitated evolution of an extremophilic eukaryote.</title>
        <authorList>
            <person name="Schonknecht G."/>
            <person name="Chen W.H."/>
            <person name="Ternes C.M."/>
            <person name="Barbier G.G."/>
            <person name="Shrestha R.P."/>
            <person name="Stanke M."/>
            <person name="Brautigam A."/>
            <person name="Baker B.J."/>
            <person name="Banfield J.F."/>
            <person name="Garavito R.M."/>
            <person name="Carr K."/>
            <person name="Wilkerson C."/>
            <person name="Rensing S.A."/>
            <person name="Gagneul D."/>
            <person name="Dickenson N.E."/>
            <person name="Oesterhelt C."/>
            <person name="Lercher M.J."/>
            <person name="Weber A.P."/>
        </authorList>
    </citation>
    <scope>NUCLEOTIDE SEQUENCE [LARGE SCALE GENOMIC DNA]</scope>
    <source>
        <strain evidence="9">074W</strain>
    </source>
</reference>